<dbReference type="InterPro" id="IPR032816">
    <property type="entry name" value="VTT_dom"/>
</dbReference>
<name>A0A2T0X9Y9_9RHOB</name>
<organism evidence="8 9">
    <name type="scientific">Hasllibacter halocynthiae</name>
    <dbReference type="NCBI Taxonomy" id="595589"/>
    <lineage>
        <taxon>Bacteria</taxon>
        <taxon>Pseudomonadati</taxon>
        <taxon>Pseudomonadota</taxon>
        <taxon>Alphaproteobacteria</taxon>
        <taxon>Rhodobacterales</taxon>
        <taxon>Roseobacteraceae</taxon>
        <taxon>Hasllibacter</taxon>
    </lineage>
</organism>
<feature type="transmembrane region" description="Helical" evidence="6">
    <location>
        <begin position="50"/>
        <end position="71"/>
    </location>
</feature>
<keyword evidence="5 6" id="KW-0472">Membrane</keyword>
<evidence type="ECO:0000256" key="1">
    <source>
        <dbReference type="ARBA" id="ARBA00004651"/>
    </source>
</evidence>
<evidence type="ECO:0000313" key="8">
    <source>
        <dbReference type="EMBL" id="PRY95760.1"/>
    </source>
</evidence>
<accession>A0A2T0X9Y9</accession>
<evidence type="ECO:0000256" key="4">
    <source>
        <dbReference type="ARBA" id="ARBA00022989"/>
    </source>
</evidence>
<gene>
    <name evidence="8" type="ORF">BCF33_1388</name>
</gene>
<feature type="transmembrane region" description="Helical" evidence="6">
    <location>
        <begin position="140"/>
        <end position="160"/>
    </location>
</feature>
<comment type="subcellular location">
    <subcellularLocation>
        <location evidence="1">Cell membrane</location>
        <topology evidence="1">Multi-pass membrane protein</topology>
    </subcellularLocation>
</comment>
<evidence type="ECO:0000259" key="7">
    <source>
        <dbReference type="Pfam" id="PF09335"/>
    </source>
</evidence>
<dbReference type="AlphaFoldDB" id="A0A2T0X9Y9"/>
<keyword evidence="9" id="KW-1185">Reference proteome</keyword>
<reference evidence="8 9" key="1">
    <citation type="submission" date="2018-03" db="EMBL/GenBank/DDBJ databases">
        <title>Genomic Encyclopedia of Archaeal and Bacterial Type Strains, Phase II (KMG-II): from individual species to whole genera.</title>
        <authorList>
            <person name="Goeker M."/>
        </authorList>
    </citation>
    <scope>NUCLEOTIDE SEQUENCE [LARGE SCALE GENOMIC DNA]</scope>
    <source>
        <strain evidence="8 9">DSM 29318</strain>
    </source>
</reference>
<dbReference type="Pfam" id="PF09335">
    <property type="entry name" value="VTT_dom"/>
    <property type="match status" value="1"/>
</dbReference>
<dbReference type="RefSeq" id="WP_106160104.1">
    <property type="nucleotide sequence ID" value="NZ_PVTT01000001.1"/>
</dbReference>
<protein>
    <submittedName>
        <fullName evidence="8">Membrane protein DedA with SNARE-associated domain</fullName>
    </submittedName>
</protein>
<dbReference type="EMBL" id="PVTT01000001">
    <property type="protein sequence ID" value="PRY95760.1"/>
    <property type="molecule type" value="Genomic_DNA"/>
</dbReference>
<dbReference type="InterPro" id="IPR051311">
    <property type="entry name" value="DedA_domain"/>
</dbReference>
<keyword evidence="2" id="KW-1003">Cell membrane</keyword>
<dbReference type="OrthoDB" id="9813426at2"/>
<dbReference type="PANTHER" id="PTHR42709:SF6">
    <property type="entry name" value="UNDECAPRENYL PHOSPHATE TRANSPORTER A"/>
    <property type="match status" value="1"/>
</dbReference>
<comment type="caution">
    <text evidence="8">The sequence shown here is derived from an EMBL/GenBank/DDBJ whole genome shotgun (WGS) entry which is preliminary data.</text>
</comment>
<dbReference type="PANTHER" id="PTHR42709">
    <property type="entry name" value="ALKALINE PHOSPHATASE LIKE PROTEIN"/>
    <property type="match status" value="1"/>
</dbReference>
<evidence type="ECO:0000256" key="3">
    <source>
        <dbReference type="ARBA" id="ARBA00022692"/>
    </source>
</evidence>
<evidence type="ECO:0000256" key="5">
    <source>
        <dbReference type="ARBA" id="ARBA00023136"/>
    </source>
</evidence>
<dbReference type="GO" id="GO:0005886">
    <property type="term" value="C:plasma membrane"/>
    <property type="evidence" value="ECO:0007669"/>
    <property type="project" value="UniProtKB-SubCell"/>
</dbReference>
<feature type="transmembrane region" description="Helical" evidence="6">
    <location>
        <begin position="172"/>
        <end position="193"/>
    </location>
</feature>
<sequence>MFDWIVSIMGTAGPAGVAFLMLLENVFPPIPSELVMPLAGFSAARGDMTLWAAILAGTGGSVGGAWLWYWAGARLGEDRLKRLAERHGRWLTLTPDEIDRADEWFRRHGRIAVLVGRLVPGVRTLISVPAGLSKMPLGAFLLYSSIGSLIWTGILAGAGYLLEGEYERVSHWLNPVSNVAVVVLVLIYLWRVVTFDRRKRSS</sequence>
<keyword evidence="3 6" id="KW-0812">Transmembrane</keyword>
<evidence type="ECO:0000256" key="2">
    <source>
        <dbReference type="ARBA" id="ARBA00022475"/>
    </source>
</evidence>
<evidence type="ECO:0000256" key="6">
    <source>
        <dbReference type="SAM" id="Phobius"/>
    </source>
</evidence>
<dbReference type="Proteomes" id="UP000238801">
    <property type="component" value="Unassembled WGS sequence"/>
</dbReference>
<proteinExistence type="predicted"/>
<feature type="domain" description="VTT" evidence="7">
    <location>
        <begin position="30"/>
        <end position="160"/>
    </location>
</feature>
<keyword evidence="4 6" id="KW-1133">Transmembrane helix</keyword>
<evidence type="ECO:0000313" key="9">
    <source>
        <dbReference type="Proteomes" id="UP000238801"/>
    </source>
</evidence>
<feature type="transmembrane region" description="Helical" evidence="6">
    <location>
        <begin position="12"/>
        <end position="30"/>
    </location>
</feature>